<accession>A0AAQ3Q4H1</accession>
<feature type="domain" description="DUF7722" evidence="1">
    <location>
        <begin position="40"/>
        <end position="85"/>
    </location>
</feature>
<dbReference type="PANTHER" id="PTHR33513">
    <property type="entry name" value="OS06G0523300 PROTEIN"/>
    <property type="match status" value="1"/>
</dbReference>
<organism evidence="2 3">
    <name type="scientific">Canna indica</name>
    <name type="common">Indian-shot</name>
    <dbReference type="NCBI Taxonomy" id="4628"/>
    <lineage>
        <taxon>Eukaryota</taxon>
        <taxon>Viridiplantae</taxon>
        <taxon>Streptophyta</taxon>
        <taxon>Embryophyta</taxon>
        <taxon>Tracheophyta</taxon>
        <taxon>Spermatophyta</taxon>
        <taxon>Magnoliopsida</taxon>
        <taxon>Liliopsida</taxon>
        <taxon>Zingiberales</taxon>
        <taxon>Cannaceae</taxon>
        <taxon>Canna</taxon>
    </lineage>
</organism>
<evidence type="ECO:0000259" key="1">
    <source>
        <dbReference type="Pfam" id="PF24847"/>
    </source>
</evidence>
<reference evidence="2 3" key="1">
    <citation type="submission" date="2023-10" db="EMBL/GenBank/DDBJ databases">
        <title>Chromosome-scale genome assembly provides insights into flower coloration mechanisms of Canna indica.</title>
        <authorList>
            <person name="Li C."/>
        </authorList>
    </citation>
    <scope>NUCLEOTIDE SEQUENCE [LARGE SCALE GENOMIC DNA]</scope>
    <source>
        <tissue evidence="2">Flower</tissue>
    </source>
</reference>
<dbReference type="Pfam" id="PF24847">
    <property type="entry name" value="DUF7722"/>
    <property type="match status" value="1"/>
</dbReference>
<dbReference type="EMBL" id="CP136890">
    <property type="protein sequence ID" value="WOK95737.1"/>
    <property type="molecule type" value="Genomic_DNA"/>
</dbReference>
<sequence>MMESTAAAAAAAAGEMAFFKSWQESTRWRSTGYFKMPVHYPRYSREDYEVMPEWKLDCLLAQYGLPVAGDLAYKRSFAIDAFLWPPSDHSS</sequence>
<evidence type="ECO:0000313" key="2">
    <source>
        <dbReference type="EMBL" id="WOK95737.1"/>
    </source>
</evidence>
<gene>
    <name evidence="2" type="ORF">Cni_G04444</name>
</gene>
<dbReference type="PANTHER" id="PTHR33513:SF4">
    <property type="entry name" value="GB|AAF04428.1"/>
    <property type="match status" value="1"/>
</dbReference>
<dbReference type="InterPro" id="IPR056139">
    <property type="entry name" value="DUF7722"/>
</dbReference>
<dbReference type="Proteomes" id="UP001327560">
    <property type="component" value="Chromosome 1"/>
</dbReference>
<evidence type="ECO:0000313" key="3">
    <source>
        <dbReference type="Proteomes" id="UP001327560"/>
    </source>
</evidence>
<protein>
    <recommendedName>
        <fullName evidence="1">DUF7722 domain-containing protein</fullName>
    </recommendedName>
</protein>
<name>A0AAQ3Q4H1_9LILI</name>
<proteinExistence type="predicted"/>
<keyword evidence="3" id="KW-1185">Reference proteome</keyword>
<dbReference type="AlphaFoldDB" id="A0AAQ3Q4H1"/>